<dbReference type="InterPro" id="IPR051823">
    <property type="entry name" value="ASADH-related"/>
</dbReference>
<evidence type="ECO:0000256" key="1">
    <source>
        <dbReference type="ARBA" id="ARBA00010584"/>
    </source>
</evidence>
<feature type="domain" description="Semialdehyde dehydrogenase NAD-binding" evidence="5">
    <location>
        <begin position="20"/>
        <end position="145"/>
    </location>
</feature>
<reference evidence="6 7" key="1">
    <citation type="journal article" date="2011" name="PLoS ONE">
        <title>The complete genome sequence of Thermoproteus tenax: a physiologically versatile member of the Crenarchaeota.</title>
        <authorList>
            <person name="Siebers B."/>
            <person name="Zaparty M."/>
            <person name="Raddatz G."/>
            <person name="Tjaden B."/>
            <person name="Albers S.V."/>
            <person name="Bell S.D."/>
            <person name="Blombach F."/>
            <person name="Kletzin A."/>
            <person name="Kyrpides N."/>
            <person name="Lanz C."/>
            <person name="Plagens A."/>
            <person name="Rampp M."/>
            <person name="Rosinus A."/>
            <person name="von Jan M."/>
            <person name="Makarova K.S."/>
            <person name="Klenk H.P."/>
            <person name="Schuster S.C."/>
            <person name="Hensel R."/>
        </authorList>
    </citation>
    <scope>NUCLEOTIDE SEQUENCE [LARGE SCALE GENOMIC DNA]</scope>
    <source>
        <strain evidence="7">ATCC 35583 / DSM 2078 / JCM 9277 / NBRC 100435 / Kra 1</strain>
    </source>
</reference>
<dbReference type="GO" id="GO:0009086">
    <property type="term" value="P:methionine biosynthetic process"/>
    <property type="evidence" value="ECO:0007669"/>
    <property type="project" value="UniProtKB-ARBA"/>
</dbReference>
<dbReference type="GO" id="GO:0051287">
    <property type="term" value="F:NAD binding"/>
    <property type="evidence" value="ECO:0007669"/>
    <property type="project" value="InterPro"/>
</dbReference>
<dbReference type="PATRIC" id="fig|768679.9.peg.2034"/>
<dbReference type="STRING" id="768679.TTX_2009"/>
<evidence type="ECO:0000259" key="5">
    <source>
        <dbReference type="SMART" id="SM00859"/>
    </source>
</evidence>
<gene>
    <name evidence="6" type="primary">asd</name>
    <name evidence="6" type="ordered locus">TTX_2009</name>
</gene>
<dbReference type="GO" id="GO:0004073">
    <property type="term" value="F:aspartate-semialdehyde dehydrogenase activity"/>
    <property type="evidence" value="ECO:0007669"/>
    <property type="project" value="UniProtKB-EC"/>
</dbReference>
<dbReference type="PANTHER" id="PTHR46718:SF1">
    <property type="entry name" value="ASPARTATE-SEMIALDEHYDE DEHYDROGENASE"/>
    <property type="match status" value="1"/>
</dbReference>
<dbReference type="SUPFAM" id="SSF51735">
    <property type="entry name" value="NAD(P)-binding Rossmann-fold domains"/>
    <property type="match status" value="1"/>
</dbReference>
<dbReference type="PaxDb" id="768679-TTX_2009"/>
<feature type="active site" description="Proton acceptor" evidence="4">
    <location>
        <position position="247"/>
    </location>
</feature>
<dbReference type="SUPFAM" id="SSF55347">
    <property type="entry name" value="Glyceraldehyde-3-phosphate dehydrogenase-like, C-terminal domain"/>
    <property type="match status" value="1"/>
</dbReference>
<dbReference type="PIRSF" id="PIRSF000148">
    <property type="entry name" value="ASA_dh"/>
    <property type="match status" value="1"/>
</dbReference>
<keyword evidence="7" id="KW-1185">Reference proteome</keyword>
<dbReference type="Gene3D" id="3.30.360.10">
    <property type="entry name" value="Dihydrodipicolinate Reductase, domain 2"/>
    <property type="match status" value="1"/>
</dbReference>
<proteinExistence type="inferred from homology"/>
<dbReference type="SMART" id="SM00859">
    <property type="entry name" value="Semialdhyde_dh"/>
    <property type="match status" value="1"/>
</dbReference>
<evidence type="ECO:0000256" key="4">
    <source>
        <dbReference type="PIRSR" id="PIRSR000148-1"/>
    </source>
</evidence>
<dbReference type="KEGG" id="ttn:TTX_2009"/>
<dbReference type="NCBIfam" id="TIGR00978">
    <property type="entry name" value="asd_EA"/>
    <property type="match status" value="1"/>
</dbReference>
<evidence type="ECO:0000256" key="3">
    <source>
        <dbReference type="ARBA" id="ARBA00023002"/>
    </source>
</evidence>
<dbReference type="EMBL" id="FN869859">
    <property type="protein sequence ID" value="CCC82623.1"/>
    <property type="molecule type" value="Genomic_DNA"/>
</dbReference>
<evidence type="ECO:0000313" key="6">
    <source>
        <dbReference type="EMBL" id="CCC82623.1"/>
    </source>
</evidence>
<dbReference type="EC" id="1.2.1.11" evidence="6"/>
<name>G4RM28_THETK</name>
<keyword evidence="2" id="KW-0521">NADP</keyword>
<dbReference type="Proteomes" id="UP000002654">
    <property type="component" value="Chromosome"/>
</dbReference>
<dbReference type="NCBIfam" id="NF006416">
    <property type="entry name" value="PRK08664.1"/>
    <property type="match status" value="1"/>
</dbReference>
<sequence length="354" mass="39010">MGPRPLRQALLREARMDKLRAYVIGATGLVGQRYVQLLAEHPWFELVGVAASERSAGKRYGDINWVLETPLPEKAAELKIDKLDVDSVPKVDVVFSALPSEVAAKVEPELARRGYLVVSNSSNMRLEPDIPLVIPEVNPRDLELLREQRKRGWSGGIIKKPNCSTTILDLPLKPILDEFGIVRLHVVTMQAVSGAGFSGVASMAILDNLIPYIRGEEEKIVNETKKIFRRDLEIYATTTRVPVVDGHTEVVYVDTERDFDIEGVLELLAKFRGLPQELGLPTAPEAPIIVTKNPDRPQPRLDRMAGNGMSVVVGRARKLGARKLAFVVLGHNTIRGAAGNAVLATELLIKLGLY</sequence>
<dbReference type="InterPro" id="IPR036291">
    <property type="entry name" value="NAD(P)-bd_dom_sf"/>
</dbReference>
<dbReference type="AlphaFoldDB" id="G4RM28"/>
<dbReference type="Pfam" id="PF02774">
    <property type="entry name" value="Semialdhyde_dhC"/>
    <property type="match status" value="1"/>
</dbReference>
<evidence type="ECO:0000313" key="7">
    <source>
        <dbReference type="Proteomes" id="UP000002654"/>
    </source>
</evidence>
<protein>
    <submittedName>
        <fullName evidence="6">Aspartate-semialdehyde dehydrogenase</fullName>
        <ecNumber evidence="6">1.2.1.11</ecNumber>
    </submittedName>
</protein>
<dbReference type="InterPro" id="IPR012280">
    <property type="entry name" value="Semialdhyde_DH_dimer_dom"/>
</dbReference>
<dbReference type="GO" id="GO:0046983">
    <property type="term" value="F:protein dimerization activity"/>
    <property type="evidence" value="ECO:0007669"/>
    <property type="project" value="InterPro"/>
</dbReference>
<dbReference type="Gene3D" id="3.40.50.720">
    <property type="entry name" value="NAD(P)-binding Rossmann-like Domain"/>
    <property type="match status" value="1"/>
</dbReference>
<feature type="active site" description="Acyl-thioester intermediate" evidence="4">
    <location>
        <position position="163"/>
    </location>
</feature>
<dbReference type="CDD" id="cd02315">
    <property type="entry name" value="ScASADH_like_N"/>
    <property type="match status" value="1"/>
</dbReference>
<comment type="similarity">
    <text evidence="1">Belongs to the aspartate-semialdehyde dehydrogenase family.</text>
</comment>
<dbReference type="PANTHER" id="PTHR46718">
    <property type="entry name" value="ASPARTATE-SEMIALDEHYDE DEHYDROGENASE"/>
    <property type="match status" value="1"/>
</dbReference>
<dbReference type="GO" id="GO:0009088">
    <property type="term" value="P:threonine biosynthetic process"/>
    <property type="evidence" value="ECO:0007669"/>
    <property type="project" value="TreeGrafter"/>
</dbReference>
<organism evidence="6 7">
    <name type="scientific">Thermoproteus tenax (strain ATCC 35583 / DSM 2078 / JCM 9277 / NBRC 100435 / Kra 1)</name>
    <dbReference type="NCBI Taxonomy" id="768679"/>
    <lineage>
        <taxon>Archaea</taxon>
        <taxon>Thermoproteota</taxon>
        <taxon>Thermoprotei</taxon>
        <taxon>Thermoproteales</taxon>
        <taxon>Thermoproteaceae</taxon>
        <taxon>Thermoproteus</taxon>
    </lineage>
</organism>
<dbReference type="eggNOG" id="arCOG00494">
    <property type="taxonomic scope" value="Archaea"/>
</dbReference>
<dbReference type="GO" id="GO:0050661">
    <property type="term" value="F:NADP binding"/>
    <property type="evidence" value="ECO:0007669"/>
    <property type="project" value="InterPro"/>
</dbReference>
<evidence type="ECO:0000256" key="2">
    <source>
        <dbReference type="ARBA" id="ARBA00022857"/>
    </source>
</evidence>
<accession>G4RM28</accession>
<dbReference type="HOGENOM" id="CLU_049966_1_0_2"/>
<keyword evidence="3 6" id="KW-0560">Oxidoreductase</keyword>
<dbReference type="InterPro" id="IPR005676">
    <property type="entry name" value="Asp_semi-ald_DH_pep-lack"/>
</dbReference>
<dbReference type="CDD" id="cd18130">
    <property type="entry name" value="ASADH_C_arch_fung_like"/>
    <property type="match status" value="1"/>
</dbReference>
<dbReference type="Pfam" id="PF01118">
    <property type="entry name" value="Semialdhyde_dh"/>
    <property type="match status" value="1"/>
</dbReference>
<dbReference type="InterPro" id="IPR000534">
    <property type="entry name" value="Semialdehyde_DH_NAD-bd"/>
</dbReference>